<sequence>MFNLIRNNELELQLDISGVEDHLPSIAFDIVVSWDMPYQKINFTLKECWFECEEWDRFEESISQLIEQESGSVTLKDMSENPIITFTKTHSELLTIIQSKDTLGVGEFSLRAKSFSIELIEVYNKTKQLDKWW</sequence>
<dbReference type="AlphaFoldDB" id="A0A4Q0YAK2"/>
<keyword evidence="2" id="KW-1185">Reference proteome</keyword>
<gene>
    <name evidence="1" type="ORF">CS022_24395</name>
</gene>
<reference evidence="1 2" key="1">
    <citation type="submission" date="2017-10" db="EMBL/GenBank/DDBJ databases">
        <title>Nyctiphanis sp. nov., isolated from the stomach of the euphausiid Nyctiphanes simplex (Hansen, 1911) in the Gulf of California.</title>
        <authorList>
            <person name="Gomez-Gil B."/>
            <person name="Aguilar-Mendez M."/>
            <person name="Lopez-Cortes A."/>
            <person name="Gomez-Gutierrez J."/>
            <person name="Roque A."/>
            <person name="Lang E."/>
            <person name="Gonzalez-Castillo A."/>
        </authorList>
    </citation>
    <scope>NUCLEOTIDE SEQUENCE [LARGE SCALE GENOMIC DNA]</scope>
    <source>
        <strain evidence="1 2">CAIM 600</strain>
    </source>
</reference>
<organism evidence="1 2">
    <name type="scientific">Veronia nyctiphanis</name>
    <dbReference type="NCBI Taxonomy" id="1278244"/>
    <lineage>
        <taxon>Bacteria</taxon>
        <taxon>Pseudomonadati</taxon>
        <taxon>Pseudomonadota</taxon>
        <taxon>Gammaproteobacteria</taxon>
        <taxon>Vibrionales</taxon>
        <taxon>Vibrionaceae</taxon>
        <taxon>Veronia</taxon>
    </lineage>
</organism>
<dbReference type="RefSeq" id="WP_129124431.1">
    <property type="nucleotide sequence ID" value="NZ_PEIB01000071.1"/>
</dbReference>
<dbReference type="EMBL" id="PEIB01000071">
    <property type="protein sequence ID" value="RXJ67316.1"/>
    <property type="molecule type" value="Genomic_DNA"/>
</dbReference>
<accession>A0A4Q0YAK2</accession>
<evidence type="ECO:0000313" key="2">
    <source>
        <dbReference type="Proteomes" id="UP000290287"/>
    </source>
</evidence>
<comment type="caution">
    <text evidence="1">The sequence shown here is derived from an EMBL/GenBank/DDBJ whole genome shotgun (WGS) entry which is preliminary data.</text>
</comment>
<dbReference type="OrthoDB" id="6399497at2"/>
<evidence type="ECO:0000313" key="1">
    <source>
        <dbReference type="EMBL" id="RXJ67316.1"/>
    </source>
</evidence>
<protein>
    <submittedName>
        <fullName evidence="1">Uncharacterized protein</fullName>
    </submittedName>
</protein>
<proteinExistence type="predicted"/>
<name>A0A4Q0YAK2_9GAMM</name>
<dbReference type="Proteomes" id="UP000290287">
    <property type="component" value="Unassembled WGS sequence"/>
</dbReference>